<dbReference type="InterPro" id="IPR033116">
    <property type="entry name" value="TRYPSIN_SER"/>
</dbReference>
<dbReference type="RefSeq" id="XP_040609723.1">
    <property type="nucleotide sequence ID" value="XM_040753789.1"/>
</dbReference>
<keyword evidence="4" id="KW-0378">Hydrolase</keyword>
<accession>A0ABM2Y4C4</accession>
<evidence type="ECO:0000256" key="5">
    <source>
        <dbReference type="SAM" id="Coils"/>
    </source>
</evidence>
<evidence type="ECO:0000256" key="3">
    <source>
        <dbReference type="ARBA" id="ARBA00023157"/>
    </source>
</evidence>
<dbReference type="PROSITE" id="PS00134">
    <property type="entry name" value="TRYPSIN_HIS"/>
    <property type="match status" value="1"/>
</dbReference>
<dbReference type="Pfam" id="PF21532">
    <property type="entry name" value="Bin2_C"/>
    <property type="match status" value="1"/>
</dbReference>
<dbReference type="PROSITE" id="PS00135">
    <property type="entry name" value="TRYPSIN_SER"/>
    <property type="match status" value="1"/>
</dbReference>
<dbReference type="PROSITE" id="PS51021">
    <property type="entry name" value="BAR"/>
    <property type="match status" value="1"/>
</dbReference>
<evidence type="ECO:0000256" key="6">
    <source>
        <dbReference type="SAM" id="MobiDB-lite"/>
    </source>
</evidence>
<keyword evidence="4" id="KW-0720">Serine protease</keyword>
<keyword evidence="5" id="KW-0175">Coiled coil</keyword>
<feature type="compositionally biased region" description="Polar residues" evidence="6">
    <location>
        <begin position="735"/>
        <end position="756"/>
    </location>
</feature>
<reference evidence="11" key="1">
    <citation type="submission" date="2025-08" db="UniProtKB">
        <authorList>
            <consortium name="RefSeq"/>
        </authorList>
    </citation>
    <scope>IDENTIFICATION</scope>
    <source>
        <tissue evidence="11">Liver</tissue>
    </source>
</reference>
<evidence type="ECO:0000313" key="11">
    <source>
        <dbReference type="RefSeq" id="XP_040609723.1"/>
    </source>
</evidence>
<dbReference type="PROSITE" id="PS50240">
    <property type="entry name" value="TRYPSIN_DOM"/>
    <property type="match status" value="1"/>
</dbReference>
<feature type="domain" description="Peptidase S1" evidence="8">
    <location>
        <begin position="27"/>
        <end position="264"/>
    </location>
</feature>
<keyword evidence="4" id="KW-0645">Protease</keyword>
<evidence type="ECO:0000256" key="4">
    <source>
        <dbReference type="RuleBase" id="RU363034"/>
    </source>
</evidence>
<feature type="region of interest" description="Disordered" evidence="6">
    <location>
        <begin position="502"/>
        <end position="756"/>
    </location>
</feature>
<feature type="compositionally biased region" description="Low complexity" evidence="6">
    <location>
        <begin position="655"/>
        <end position="673"/>
    </location>
</feature>
<gene>
    <name evidence="11" type="primary">LOC101837660</name>
</gene>
<feature type="compositionally biased region" description="Basic and acidic residues" evidence="6">
    <location>
        <begin position="688"/>
        <end position="703"/>
    </location>
</feature>
<dbReference type="SUPFAM" id="SSF103657">
    <property type="entry name" value="BAR/IMD domain-like"/>
    <property type="match status" value="1"/>
</dbReference>
<evidence type="ECO:0000256" key="1">
    <source>
        <dbReference type="ARBA" id="ARBA00004496"/>
    </source>
</evidence>
<dbReference type="SMART" id="SM00721">
    <property type="entry name" value="BAR"/>
    <property type="match status" value="1"/>
</dbReference>
<dbReference type="SUPFAM" id="SSF50494">
    <property type="entry name" value="Trypsin-like serine proteases"/>
    <property type="match status" value="1"/>
</dbReference>
<sequence length="756" mass="82224">MLQLLVFVSLVLYGHSTQDFPETNARVVGGTEAQRNSWPSQISLQYLSGGSWYHTCGGTLIRRNWVMTAAHCVDSQRTFRVVVGDHNLSQNDGTEQYVSVQKIVVHPSWNTNNVAAGYDIALLRLAQSVTLNSYIQLGVLPQEGTILANNTPCYITGWGRTKTNGQVSQTLQQAYLPSVDYSICSSASYWGSTVKRTMVCAGGDGIRSGCQGDSGGPLHCLVNGKYAVHGVTSFVSSLGCNVSKKPTVFTRVSAYISWMNNVLQKLGKTVETKDERFEQSASNFYQQQAEGHKLYKDLKNFLSAVKVMHESSKRVSETLQEVYSSDWDGHEELKSIAANNDLLWEDYEEKLADQALRTMENYVAQFSEVKERIAKRGRKLVDYDSARHHLEAVQNAKKKDEAKTAKAEEEFSKAQGVFEDLNQELLEELPVLYNSRIGCYVTVFQNISNLRDVFYKEMSKLNHSLYEVMSKLEKQHSNKVFVVKGMSSSSRRSLVISPPVRTLTASGPVTSPTSPSAVFVTSESESVSATREALTSDTADGEDSSDSKESLQDEGVEEGQSETSSSEEEEPLPAWDGPTQAPPSPAPQEEAALCSPARSLGRGQTPGEQPSPPEVVLRTRTSSEGAEQTKKGASIQRASAPPSRPPPPKAPPSPRLASGSGPSSSPAFGEGSPRSPRASFEASSNPDAPEKPLRTPEASEKESPGSPGPEELCTSSTVSISQDQGPEPHLCSDPGGNTITVPESQEEVFTSENAEL</sequence>
<feature type="compositionally biased region" description="Acidic residues" evidence="6">
    <location>
        <begin position="552"/>
        <end position="571"/>
    </location>
</feature>
<keyword evidence="7" id="KW-0732">Signal</keyword>
<dbReference type="CDD" id="cd07612">
    <property type="entry name" value="BAR_Bin2"/>
    <property type="match status" value="1"/>
</dbReference>
<feature type="signal peptide" evidence="7">
    <location>
        <begin position="1"/>
        <end position="16"/>
    </location>
</feature>
<dbReference type="Proteomes" id="UP000886700">
    <property type="component" value="Unplaced"/>
</dbReference>
<dbReference type="GeneID" id="101837660"/>
<feature type="compositionally biased region" description="Polar residues" evidence="6">
    <location>
        <begin position="503"/>
        <end position="538"/>
    </location>
</feature>
<dbReference type="Pfam" id="PF03114">
    <property type="entry name" value="BAR"/>
    <property type="match status" value="1"/>
</dbReference>
<dbReference type="CDD" id="cd00190">
    <property type="entry name" value="Tryp_SPc"/>
    <property type="match status" value="1"/>
</dbReference>
<dbReference type="SMART" id="SM00020">
    <property type="entry name" value="Tryp_SPc"/>
    <property type="match status" value="1"/>
</dbReference>
<dbReference type="InterPro" id="IPR003005">
    <property type="entry name" value="Amphiphysin"/>
</dbReference>
<dbReference type="InterPro" id="IPR043504">
    <property type="entry name" value="Peptidase_S1_PA_chymotrypsin"/>
</dbReference>
<dbReference type="Pfam" id="PF00089">
    <property type="entry name" value="Trypsin"/>
    <property type="match status" value="1"/>
</dbReference>
<feature type="compositionally biased region" description="Polar residues" evidence="6">
    <location>
        <begin position="713"/>
        <end position="724"/>
    </location>
</feature>
<dbReference type="InterPro" id="IPR048886">
    <property type="entry name" value="Bin2_C"/>
</dbReference>
<keyword evidence="10" id="KW-1185">Reference proteome</keyword>
<comment type="subcellular location">
    <subcellularLocation>
        <location evidence="1">Cytoplasm</location>
    </subcellularLocation>
</comment>
<evidence type="ECO:0000256" key="2">
    <source>
        <dbReference type="ARBA" id="ARBA00022490"/>
    </source>
</evidence>
<protein>
    <submittedName>
        <fullName evidence="11">Bridging integrator 2 isoform X1</fullName>
    </submittedName>
</protein>
<feature type="compositionally biased region" description="Pro residues" evidence="6">
    <location>
        <begin position="642"/>
        <end position="654"/>
    </location>
</feature>
<evidence type="ECO:0000256" key="7">
    <source>
        <dbReference type="SAM" id="SignalP"/>
    </source>
</evidence>
<dbReference type="PRINTS" id="PR01251">
    <property type="entry name" value="AMPHIPHYSIN"/>
</dbReference>
<dbReference type="PANTHER" id="PTHR46514">
    <property type="entry name" value="AMPHIPHYSIN"/>
    <property type="match status" value="1"/>
</dbReference>
<feature type="domain" description="BAR" evidence="9">
    <location>
        <begin position="262"/>
        <end position="478"/>
    </location>
</feature>
<feature type="coiled-coil region" evidence="5">
    <location>
        <begin position="390"/>
        <end position="424"/>
    </location>
</feature>
<proteinExistence type="predicted"/>
<dbReference type="Gene3D" id="2.40.10.10">
    <property type="entry name" value="Trypsin-like serine proteases"/>
    <property type="match status" value="2"/>
</dbReference>
<keyword evidence="3" id="KW-1015">Disulfide bond</keyword>
<dbReference type="InterPro" id="IPR046984">
    <property type="entry name" value="BAR_Bin2"/>
</dbReference>
<evidence type="ECO:0000259" key="8">
    <source>
        <dbReference type="PROSITE" id="PS50240"/>
    </source>
</evidence>
<dbReference type="InterPro" id="IPR001254">
    <property type="entry name" value="Trypsin_dom"/>
</dbReference>
<dbReference type="Gene3D" id="1.20.1270.60">
    <property type="entry name" value="Arfaptin homology (AH) domain/BAR domain"/>
    <property type="match status" value="1"/>
</dbReference>
<organism evidence="10 11">
    <name type="scientific">Mesocricetus auratus</name>
    <name type="common">Golden hamster</name>
    <dbReference type="NCBI Taxonomy" id="10036"/>
    <lineage>
        <taxon>Eukaryota</taxon>
        <taxon>Metazoa</taxon>
        <taxon>Chordata</taxon>
        <taxon>Craniata</taxon>
        <taxon>Vertebrata</taxon>
        <taxon>Euteleostomi</taxon>
        <taxon>Mammalia</taxon>
        <taxon>Eutheria</taxon>
        <taxon>Euarchontoglires</taxon>
        <taxon>Glires</taxon>
        <taxon>Rodentia</taxon>
        <taxon>Myomorpha</taxon>
        <taxon>Muroidea</taxon>
        <taxon>Cricetidae</taxon>
        <taxon>Cricetinae</taxon>
        <taxon>Mesocricetus</taxon>
    </lineage>
</organism>
<dbReference type="InterPro" id="IPR009003">
    <property type="entry name" value="Peptidase_S1_PA"/>
</dbReference>
<evidence type="ECO:0000313" key="10">
    <source>
        <dbReference type="Proteomes" id="UP000886700"/>
    </source>
</evidence>
<feature type="chain" id="PRO_5046412280" evidence="7">
    <location>
        <begin position="17"/>
        <end position="756"/>
    </location>
</feature>
<dbReference type="PANTHER" id="PTHR46514:SF1">
    <property type="entry name" value="BRIDGING INTEGRATOR 2"/>
    <property type="match status" value="1"/>
</dbReference>
<dbReference type="InterPro" id="IPR027267">
    <property type="entry name" value="AH/BAR_dom_sf"/>
</dbReference>
<dbReference type="InterPro" id="IPR004148">
    <property type="entry name" value="BAR_dom"/>
</dbReference>
<dbReference type="InterPro" id="IPR018114">
    <property type="entry name" value="TRYPSIN_HIS"/>
</dbReference>
<keyword evidence="2" id="KW-0963">Cytoplasm</keyword>
<name>A0ABM2Y4C4_MESAU</name>
<evidence type="ECO:0000259" key="9">
    <source>
        <dbReference type="PROSITE" id="PS51021"/>
    </source>
</evidence>